<evidence type="ECO:0000313" key="3">
    <source>
        <dbReference type="EMBL" id="KGH46914.1"/>
    </source>
</evidence>
<keyword evidence="4" id="KW-1185">Reference proteome</keyword>
<dbReference type="SUPFAM" id="SSF51730">
    <property type="entry name" value="FAD-linked oxidoreductase"/>
    <property type="match status" value="1"/>
</dbReference>
<dbReference type="PANTHER" id="PTHR13914:SF0">
    <property type="entry name" value="PROLINE DEHYDROGENASE 1, MITOCHONDRIAL"/>
    <property type="match status" value="1"/>
</dbReference>
<dbReference type="Gene3D" id="3.20.20.220">
    <property type="match status" value="1"/>
</dbReference>
<sequence length="316" mass="33816">MIAPDVDLESAADTLRAWALDEDLKQRVMASPTLCALAATVARRYTAGETVADAIAAARAVVGRGHRVSIEYAGESVRDADLARTETRVFLELIAAVRAAGLASTVSFDLSHVGSVVDPGLAAAHVREMAAALEPVGTELMISAEGSDRTDLVLDLYDELAGDGVRVGVTLQARLHRTPADLDRVLRHPGTVRLVKGAFLEPDGVAHRRGSAELTAAYLTLARRLVAAGHSASIATHDEALVRALIAEHGTALTSGPVEFEMLLGLGPELLDALRQEGFRTREYVVFGGEWWLYVLNRMAEHPHRVLTALADLSPR</sequence>
<dbReference type="InterPro" id="IPR002872">
    <property type="entry name" value="Proline_DH_dom"/>
</dbReference>
<dbReference type="GO" id="GO:0004657">
    <property type="term" value="F:proline dehydrogenase activity"/>
    <property type="evidence" value="ECO:0007669"/>
    <property type="project" value="InterPro"/>
</dbReference>
<name>A0A098Y8V5_9ACTN</name>
<evidence type="ECO:0000259" key="2">
    <source>
        <dbReference type="Pfam" id="PF01619"/>
    </source>
</evidence>
<dbReference type="AlphaFoldDB" id="A0A098Y8V5"/>
<evidence type="ECO:0000256" key="1">
    <source>
        <dbReference type="ARBA" id="ARBA00023002"/>
    </source>
</evidence>
<dbReference type="GO" id="GO:0006562">
    <property type="term" value="P:L-proline catabolic process"/>
    <property type="evidence" value="ECO:0007669"/>
    <property type="project" value="InterPro"/>
</dbReference>
<dbReference type="Pfam" id="PF01619">
    <property type="entry name" value="Pro_dh"/>
    <property type="match status" value="1"/>
</dbReference>
<dbReference type="EMBL" id="JPMX01000036">
    <property type="protein sequence ID" value="KGH46914.1"/>
    <property type="molecule type" value="Genomic_DNA"/>
</dbReference>
<dbReference type="PANTHER" id="PTHR13914">
    <property type="entry name" value="PROLINE OXIDASE"/>
    <property type="match status" value="1"/>
</dbReference>
<proteinExistence type="predicted"/>
<gene>
    <name evidence="3" type="ORF">IN07_09610</name>
</gene>
<dbReference type="STRING" id="1522368.IN07_09610"/>
<dbReference type="RefSeq" id="WP_197058416.1">
    <property type="nucleotide sequence ID" value="NZ_JPMX01000036.1"/>
</dbReference>
<accession>A0A098Y8V5</accession>
<comment type="caution">
    <text evidence="3">The sequence shown here is derived from an EMBL/GenBank/DDBJ whole genome shotgun (WGS) entry which is preliminary data.</text>
</comment>
<keyword evidence="1" id="KW-0560">Oxidoreductase</keyword>
<reference evidence="3 4" key="1">
    <citation type="submission" date="2014-07" db="EMBL/GenBank/DDBJ databases">
        <title>Biosystematic studies on Modestobacter strains isolated from extreme hyper-arid desert soil and from historic building.</title>
        <authorList>
            <person name="Bukarasam K."/>
            <person name="Bull A."/>
            <person name="Girard G."/>
            <person name="van Wezel G."/>
            <person name="Goodfellow M."/>
        </authorList>
    </citation>
    <scope>NUCLEOTIDE SEQUENCE [LARGE SCALE GENOMIC DNA]</scope>
    <source>
        <strain evidence="3 4">KNN45-2b</strain>
    </source>
</reference>
<dbReference type="InterPro" id="IPR015659">
    <property type="entry name" value="Proline_oxidase"/>
</dbReference>
<protein>
    <submittedName>
        <fullName evidence="3">Proline dehydrogenase</fullName>
    </submittedName>
</protein>
<dbReference type="Proteomes" id="UP000029713">
    <property type="component" value="Unassembled WGS sequence"/>
</dbReference>
<evidence type="ECO:0000313" key="4">
    <source>
        <dbReference type="Proteomes" id="UP000029713"/>
    </source>
</evidence>
<dbReference type="InterPro" id="IPR029041">
    <property type="entry name" value="FAD-linked_oxidoreductase-like"/>
</dbReference>
<feature type="domain" description="Proline dehydrogenase" evidence="2">
    <location>
        <begin position="57"/>
        <end position="288"/>
    </location>
</feature>
<organism evidence="3 4">
    <name type="scientific">Modestobacter caceresii</name>
    <dbReference type="NCBI Taxonomy" id="1522368"/>
    <lineage>
        <taxon>Bacteria</taxon>
        <taxon>Bacillati</taxon>
        <taxon>Actinomycetota</taxon>
        <taxon>Actinomycetes</taxon>
        <taxon>Geodermatophilales</taxon>
        <taxon>Geodermatophilaceae</taxon>
        <taxon>Modestobacter</taxon>
    </lineage>
</organism>